<gene>
    <name evidence="1" type="ORF">EVAR_92389_1</name>
</gene>
<evidence type="ECO:0000313" key="1">
    <source>
        <dbReference type="EMBL" id="GBP14401.1"/>
    </source>
</evidence>
<dbReference type="Proteomes" id="UP000299102">
    <property type="component" value="Unassembled WGS sequence"/>
</dbReference>
<name>A0A4C1TM56_EUMVA</name>
<protein>
    <submittedName>
        <fullName evidence="1">Uncharacterized protein</fullName>
    </submittedName>
</protein>
<accession>A0A4C1TM56</accession>
<proteinExistence type="predicted"/>
<comment type="caution">
    <text evidence="1">The sequence shown here is derived from an EMBL/GenBank/DDBJ whole genome shotgun (WGS) entry which is preliminary data.</text>
</comment>
<evidence type="ECO:0000313" key="2">
    <source>
        <dbReference type="Proteomes" id="UP000299102"/>
    </source>
</evidence>
<keyword evidence="2" id="KW-1185">Reference proteome</keyword>
<dbReference type="AlphaFoldDB" id="A0A4C1TM56"/>
<sequence>MEWDRFDRRERGEVRHWNFHSLNDMQQRKGLLRVRILLKRDISPVELAYFCNAAKLATAPLYNGITLKDREIRRPETNSVFSWRRAQRRSPAAGADCTTISVNHLAAESARAAASEDPLCML</sequence>
<dbReference type="EMBL" id="BGZK01000063">
    <property type="protein sequence ID" value="GBP14401.1"/>
    <property type="molecule type" value="Genomic_DNA"/>
</dbReference>
<reference evidence="1 2" key="1">
    <citation type="journal article" date="2019" name="Commun. Biol.">
        <title>The bagworm genome reveals a unique fibroin gene that provides high tensile strength.</title>
        <authorList>
            <person name="Kono N."/>
            <person name="Nakamura H."/>
            <person name="Ohtoshi R."/>
            <person name="Tomita M."/>
            <person name="Numata K."/>
            <person name="Arakawa K."/>
        </authorList>
    </citation>
    <scope>NUCLEOTIDE SEQUENCE [LARGE SCALE GENOMIC DNA]</scope>
</reference>
<organism evidence="1 2">
    <name type="scientific">Eumeta variegata</name>
    <name type="common">Bagworm moth</name>
    <name type="synonym">Eumeta japonica</name>
    <dbReference type="NCBI Taxonomy" id="151549"/>
    <lineage>
        <taxon>Eukaryota</taxon>
        <taxon>Metazoa</taxon>
        <taxon>Ecdysozoa</taxon>
        <taxon>Arthropoda</taxon>
        <taxon>Hexapoda</taxon>
        <taxon>Insecta</taxon>
        <taxon>Pterygota</taxon>
        <taxon>Neoptera</taxon>
        <taxon>Endopterygota</taxon>
        <taxon>Lepidoptera</taxon>
        <taxon>Glossata</taxon>
        <taxon>Ditrysia</taxon>
        <taxon>Tineoidea</taxon>
        <taxon>Psychidae</taxon>
        <taxon>Oiketicinae</taxon>
        <taxon>Eumeta</taxon>
    </lineage>
</organism>